<protein>
    <submittedName>
        <fullName evidence="1">Uncharacterized protein</fullName>
    </submittedName>
</protein>
<reference evidence="1 2" key="1">
    <citation type="journal article" date="2016" name="Nat. Commun.">
        <title>Thousands of microbial genomes shed light on interconnected biogeochemical processes in an aquifer system.</title>
        <authorList>
            <person name="Anantharaman K."/>
            <person name="Brown C.T."/>
            <person name="Hug L.A."/>
            <person name="Sharon I."/>
            <person name="Castelle C.J."/>
            <person name="Probst A.J."/>
            <person name="Thomas B.C."/>
            <person name="Singh A."/>
            <person name="Wilkins M.J."/>
            <person name="Karaoz U."/>
            <person name="Brodie E.L."/>
            <person name="Williams K.H."/>
            <person name="Hubbard S.S."/>
            <person name="Banfield J.F."/>
        </authorList>
    </citation>
    <scope>NUCLEOTIDE SEQUENCE [LARGE SCALE GENOMIC DNA]</scope>
</reference>
<dbReference type="InterPro" id="IPR013785">
    <property type="entry name" value="Aldolase_TIM"/>
</dbReference>
<evidence type="ECO:0000313" key="1">
    <source>
        <dbReference type="EMBL" id="OGC91913.1"/>
    </source>
</evidence>
<dbReference type="Pfam" id="PF08013">
    <property type="entry name" value="GatZ_KbaZ-like"/>
    <property type="match status" value="1"/>
</dbReference>
<evidence type="ECO:0000313" key="2">
    <source>
        <dbReference type="Proteomes" id="UP000178176"/>
    </source>
</evidence>
<dbReference type="InterPro" id="IPR012062">
    <property type="entry name" value="GatZ/KbaZ-like"/>
</dbReference>
<comment type="caution">
    <text evidence="1">The sequence shown here is derived from an EMBL/GenBank/DDBJ whole genome shotgun (WGS) entry which is preliminary data.</text>
</comment>
<gene>
    <name evidence="1" type="ORF">A2876_03150</name>
</gene>
<dbReference type="GO" id="GO:0005975">
    <property type="term" value="P:carbohydrate metabolic process"/>
    <property type="evidence" value="ECO:0007669"/>
    <property type="project" value="InterPro"/>
</dbReference>
<accession>A0A1F4YF91</accession>
<organism evidence="1 2">
    <name type="scientific">Candidatus Amesbacteria bacterium RIFCSPHIGHO2_01_FULL_48_32b</name>
    <dbReference type="NCBI Taxonomy" id="1797253"/>
    <lineage>
        <taxon>Bacteria</taxon>
        <taxon>Candidatus Amesiibacteriota</taxon>
    </lineage>
</organism>
<dbReference type="SUPFAM" id="SSF51569">
    <property type="entry name" value="Aldolase"/>
    <property type="match status" value="1"/>
</dbReference>
<sequence length="333" mass="37907">MNSTGKLGVGPMSSQIIEAVFRYSSSHQIPLMLIASLNQINYLSGYVNSWTTKKFIQHISLLRRKYPQAKVFICRDHCGPGFYSKLNTLKEIYRSIDSDLENGFNLLHIDFCHLSGGKDEILNQSQKAIEYIRKNSPRTLIEIGTDENTGAQLTDAKKIEQEMKYFTSRGKIHFFVSQTGSLIKEMNQIGRFNPKFIRKVKPIADKFGVKLKEHNADYLQGQDIKLRKGLISAVNVAPQFGLLQTSLALQKSLTYGVDASDFLNAAYSSGKWKKWLHTNTHHNKLLCSLVAGHYVFSGVAYRRLHTKINLHENFDETIINETVKTIDLYIKNL</sequence>
<dbReference type="EMBL" id="MEXH01000026">
    <property type="protein sequence ID" value="OGC91913.1"/>
    <property type="molecule type" value="Genomic_DNA"/>
</dbReference>
<name>A0A1F4YF91_9BACT</name>
<dbReference type="Proteomes" id="UP000178176">
    <property type="component" value="Unassembled WGS sequence"/>
</dbReference>
<proteinExistence type="predicted"/>
<dbReference type="AlphaFoldDB" id="A0A1F4YF91"/>
<dbReference type="Gene3D" id="3.20.20.70">
    <property type="entry name" value="Aldolase class I"/>
    <property type="match status" value="1"/>
</dbReference>